<sequence>MKMGRDAQGNIGYLIHDGEEALILMLSKTKQSRLKFVIRLNNPESLVQTSTENPLFGDYDEKSWFGESGVPNLARDPIAQFLALLKKPQTMGNLEALISLRNCITKFLDLSKFNESFSVQVICLACHGTYCHSGYNETVSGCHFANNTNQLFVYFVSLHIQINRFWNRFELLEMHVKIAMQKPKKKLKLEGNGEEKFDESNIEAILNLKN</sequence>
<reference evidence="2" key="1">
    <citation type="submission" date="2017-02" db="UniProtKB">
        <authorList>
            <consortium name="WormBaseParasite"/>
        </authorList>
    </citation>
    <scope>IDENTIFICATION</scope>
</reference>
<name>A0A0R3RIL4_9BILA</name>
<organism evidence="1 2">
    <name type="scientific">Elaeophora elaphi</name>
    <dbReference type="NCBI Taxonomy" id="1147741"/>
    <lineage>
        <taxon>Eukaryota</taxon>
        <taxon>Metazoa</taxon>
        <taxon>Ecdysozoa</taxon>
        <taxon>Nematoda</taxon>
        <taxon>Chromadorea</taxon>
        <taxon>Rhabditida</taxon>
        <taxon>Spirurina</taxon>
        <taxon>Spiruromorpha</taxon>
        <taxon>Filarioidea</taxon>
        <taxon>Onchocercidae</taxon>
        <taxon>Elaeophora</taxon>
    </lineage>
</organism>
<keyword evidence="1" id="KW-1185">Reference proteome</keyword>
<evidence type="ECO:0000313" key="1">
    <source>
        <dbReference type="Proteomes" id="UP000050640"/>
    </source>
</evidence>
<protein>
    <submittedName>
        <fullName evidence="2">Uncharacterized protein</fullName>
    </submittedName>
</protein>
<accession>A0A0R3RIL4</accession>
<dbReference type="AlphaFoldDB" id="A0A0R3RIL4"/>
<dbReference type="Proteomes" id="UP000050640">
    <property type="component" value="Unplaced"/>
</dbReference>
<dbReference type="WBParaSite" id="EEL_0000132201-mRNA-1">
    <property type="protein sequence ID" value="EEL_0000132201-mRNA-1"/>
    <property type="gene ID" value="EEL_0000132201"/>
</dbReference>
<proteinExistence type="predicted"/>
<evidence type="ECO:0000313" key="2">
    <source>
        <dbReference type="WBParaSite" id="EEL_0000132201-mRNA-1"/>
    </source>
</evidence>